<keyword evidence="6" id="KW-0501">Molybdenum cofactor biosynthesis</keyword>
<sequence>MKLTVQLFAGVAEALGSRVWEGELPDGARVADLFAELIRQHPAAGPVLRISFASVNQQFSPPDTELSEADEIAILPPVSGGQDASKTEQRFEITERPISVDAVLAKVRNPLCGAINLFVGTVRELTQGKRTVHLEYEAYAPMAVKMMEQIDREIAERWPGTLVAMSHRIGKLEIEDAAVVIAVATPHRAASYEAGRYAIERLKEIVPIWKKEIWEDGTEWIGHQQGPWDPLRAGTEREG</sequence>
<gene>
    <name evidence="13" type="ORF">CIG75_08345</name>
</gene>
<evidence type="ECO:0000313" key="13">
    <source>
        <dbReference type="EMBL" id="ASS74995.1"/>
    </source>
</evidence>
<comment type="pathway">
    <text evidence="1">Cofactor biosynthesis; molybdopterin biosynthesis.</text>
</comment>
<protein>
    <recommendedName>
        <fullName evidence="4">Molybdopterin synthase catalytic subunit</fullName>
        <ecNumber evidence="3">2.8.1.12</ecNumber>
    </recommendedName>
    <alternativeName>
        <fullName evidence="10">MPT synthase subunit 2</fullName>
    </alternativeName>
    <alternativeName>
        <fullName evidence="8">Molybdenum cofactor biosynthesis protein E</fullName>
    </alternativeName>
    <alternativeName>
        <fullName evidence="9">Molybdopterin-converting factor large subunit</fullName>
    </alternativeName>
    <alternativeName>
        <fullName evidence="11">Molybdopterin-converting factor subunit 2</fullName>
    </alternativeName>
</protein>
<accession>A0A223D0J8</accession>
<dbReference type="FunFam" id="3.90.1170.40:FF:000003">
    <property type="entry name" value="Molybdopterin converting factor subunit 2"/>
    <property type="match status" value="1"/>
</dbReference>
<dbReference type="CDD" id="cd00756">
    <property type="entry name" value="MoaE"/>
    <property type="match status" value="1"/>
</dbReference>
<evidence type="ECO:0000256" key="12">
    <source>
        <dbReference type="ARBA" id="ARBA00049878"/>
    </source>
</evidence>
<evidence type="ECO:0000256" key="11">
    <source>
        <dbReference type="ARBA" id="ARBA00032474"/>
    </source>
</evidence>
<dbReference type="InterPro" id="IPR003448">
    <property type="entry name" value="Mopterin_biosynth_MoaE"/>
</dbReference>
<dbReference type="InterPro" id="IPR036563">
    <property type="entry name" value="MoaE_sf"/>
</dbReference>
<dbReference type="GO" id="GO:0006777">
    <property type="term" value="P:Mo-molybdopterin cofactor biosynthetic process"/>
    <property type="evidence" value="ECO:0007669"/>
    <property type="project" value="UniProtKB-KW"/>
</dbReference>
<evidence type="ECO:0000256" key="5">
    <source>
        <dbReference type="ARBA" id="ARBA00022679"/>
    </source>
</evidence>
<keyword evidence="14" id="KW-1185">Reference proteome</keyword>
<organism evidence="13 14">
    <name type="scientific">Tumebacillus algifaecis</name>
    <dbReference type="NCBI Taxonomy" id="1214604"/>
    <lineage>
        <taxon>Bacteria</taxon>
        <taxon>Bacillati</taxon>
        <taxon>Bacillota</taxon>
        <taxon>Bacilli</taxon>
        <taxon>Bacillales</taxon>
        <taxon>Alicyclobacillaceae</taxon>
        <taxon>Tumebacillus</taxon>
    </lineage>
</organism>
<evidence type="ECO:0000256" key="1">
    <source>
        <dbReference type="ARBA" id="ARBA00005046"/>
    </source>
</evidence>
<dbReference type="GO" id="GO:0030366">
    <property type="term" value="F:molybdopterin synthase activity"/>
    <property type="evidence" value="ECO:0007669"/>
    <property type="project" value="UniProtKB-EC"/>
</dbReference>
<dbReference type="OrthoDB" id="9803224at2"/>
<comment type="similarity">
    <text evidence="2">Belongs to the MoaE family.</text>
</comment>
<dbReference type="InterPro" id="IPR016155">
    <property type="entry name" value="Mopterin_synth/thiamin_S_b"/>
</dbReference>
<evidence type="ECO:0000256" key="6">
    <source>
        <dbReference type="ARBA" id="ARBA00023150"/>
    </source>
</evidence>
<dbReference type="AlphaFoldDB" id="A0A223D0J8"/>
<dbReference type="SUPFAM" id="SSF54690">
    <property type="entry name" value="Molybdopterin synthase subunit MoaE"/>
    <property type="match status" value="1"/>
</dbReference>
<reference evidence="13 14" key="1">
    <citation type="journal article" date="2015" name="Int. J. Syst. Evol. Microbiol.">
        <title>Tumebacillus algifaecis sp. nov., isolated from decomposing algal scum.</title>
        <authorList>
            <person name="Wu Y.F."/>
            <person name="Zhang B."/>
            <person name="Xing P."/>
            <person name="Wu Q.L."/>
            <person name="Liu S.J."/>
        </authorList>
    </citation>
    <scope>NUCLEOTIDE SEQUENCE [LARGE SCALE GENOMIC DNA]</scope>
    <source>
        <strain evidence="13 14">THMBR28</strain>
    </source>
</reference>
<dbReference type="CDD" id="cd00754">
    <property type="entry name" value="Ubl_MoaD"/>
    <property type="match status" value="1"/>
</dbReference>
<dbReference type="Gene3D" id="3.90.1170.40">
    <property type="entry name" value="Molybdopterin biosynthesis MoaE subunit"/>
    <property type="match status" value="1"/>
</dbReference>
<dbReference type="SUPFAM" id="SSF54285">
    <property type="entry name" value="MoaD/ThiS"/>
    <property type="match status" value="1"/>
</dbReference>
<comment type="subunit">
    <text evidence="7">Heterotetramer of 2 MoaD subunits and 2 MoaE subunits. Also stable as homodimer. The enzyme changes between these two forms during catalysis.</text>
</comment>
<evidence type="ECO:0000256" key="2">
    <source>
        <dbReference type="ARBA" id="ARBA00005426"/>
    </source>
</evidence>
<evidence type="ECO:0000256" key="3">
    <source>
        <dbReference type="ARBA" id="ARBA00011950"/>
    </source>
</evidence>
<dbReference type="Pfam" id="PF02391">
    <property type="entry name" value="MoaE"/>
    <property type="match status" value="1"/>
</dbReference>
<keyword evidence="5" id="KW-0808">Transferase</keyword>
<evidence type="ECO:0000256" key="9">
    <source>
        <dbReference type="ARBA" id="ARBA00030407"/>
    </source>
</evidence>
<name>A0A223D0J8_9BACL</name>
<dbReference type="EMBL" id="CP022657">
    <property type="protein sequence ID" value="ASS74995.1"/>
    <property type="molecule type" value="Genomic_DNA"/>
</dbReference>
<dbReference type="PANTHER" id="PTHR23404">
    <property type="entry name" value="MOLYBDOPTERIN SYNTHASE RELATED"/>
    <property type="match status" value="1"/>
</dbReference>
<dbReference type="Gene3D" id="3.10.20.30">
    <property type="match status" value="1"/>
</dbReference>
<dbReference type="KEGG" id="tab:CIG75_08345"/>
<dbReference type="EC" id="2.8.1.12" evidence="3"/>
<dbReference type="InterPro" id="IPR012675">
    <property type="entry name" value="Beta-grasp_dom_sf"/>
</dbReference>
<proteinExistence type="inferred from homology"/>
<dbReference type="Proteomes" id="UP000214688">
    <property type="component" value="Chromosome"/>
</dbReference>
<comment type="catalytic activity">
    <reaction evidence="12">
        <text>2 [molybdopterin-synthase sulfur-carrier protein]-C-terminal-Gly-aminoethanethioate + cyclic pyranopterin phosphate + H2O = molybdopterin + 2 [molybdopterin-synthase sulfur-carrier protein]-C-terminal Gly-Gly + 2 H(+)</text>
        <dbReference type="Rhea" id="RHEA:26333"/>
        <dbReference type="Rhea" id="RHEA-COMP:12202"/>
        <dbReference type="Rhea" id="RHEA-COMP:19907"/>
        <dbReference type="ChEBI" id="CHEBI:15377"/>
        <dbReference type="ChEBI" id="CHEBI:15378"/>
        <dbReference type="ChEBI" id="CHEBI:58698"/>
        <dbReference type="ChEBI" id="CHEBI:59648"/>
        <dbReference type="ChEBI" id="CHEBI:90778"/>
        <dbReference type="ChEBI" id="CHEBI:232372"/>
        <dbReference type="EC" id="2.8.1.12"/>
    </reaction>
</comment>
<evidence type="ECO:0000256" key="7">
    <source>
        <dbReference type="ARBA" id="ARBA00026066"/>
    </source>
</evidence>
<dbReference type="RefSeq" id="WP_094236244.1">
    <property type="nucleotide sequence ID" value="NZ_CP022657.1"/>
</dbReference>
<evidence type="ECO:0000256" key="10">
    <source>
        <dbReference type="ARBA" id="ARBA00030781"/>
    </source>
</evidence>
<evidence type="ECO:0000256" key="4">
    <source>
        <dbReference type="ARBA" id="ARBA00013858"/>
    </source>
</evidence>
<evidence type="ECO:0000256" key="8">
    <source>
        <dbReference type="ARBA" id="ARBA00029745"/>
    </source>
</evidence>
<dbReference type="InterPro" id="IPR003749">
    <property type="entry name" value="ThiS/MoaD-like"/>
</dbReference>
<dbReference type="Pfam" id="PF02597">
    <property type="entry name" value="ThiS"/>
    <property type="match status" value="1"/>
</dbReference>
<evidence type="ECO:0000313" key="14">
    <source>
        <dbReference type="Proteomes" id="UP000214688"/>
    </source>
</evidence>